<feature type="compositionally biased region" description="Low complexity" evidence="1">
    <location>
        <begin position="434"/>
        <end position="453"/>
    </location>
</feature>
<feature type="region of interest" description="Disordered" evidence="1">
    <location>
        <begin position="224"/>
        <end position="247"/>
    </location>
</feature>
<feature type="region of interest" description="Disordered" evidence="1">
    <location>
        <begin position="584"/>
        <end position="604"/>
    </location>
</feature>
<dbReference type="Proteomes" id="UP000001396">
    <property type="component" value="Unassembled WGS sequence"/>
</dbReference>
<dbReference type="EMBL" id="ADBJ01000003">
    <property type="protein sequence ID" value="EFA86182.1"/>
    <property type="molecule type" value="Genomic_DNA"/>
</dbReference>
<dbReference type="GO" id="GO:0016301">
    <property type="term" value="F:kinase activity"/>
    <property type="evidence" value="ECO:0007669"/>
    <property type="project" value="UniProtKB-KW"/>
</dbReference>
<gene>
    <name evidence="2" type="ORF">PPL_00744</name>
</gene>
<keyword evidence="2" id="KW-0808">Transferase</keyword>
<dbReference type="AlphaFoldDB" id="D3AXB3"/>
<dbReference type="InterPro" id="IPR042236">
    <property type="entry name" value="PI3K_accessory_sf"/>
</dbReference>
<dbReference type="RefSeq" id="XP_020438287.1">
    <property type="nucleotide sequence ID" value="XM_020571764.1"/>
</dbReference>
<feature type="compositionally biased region" description="Low complexity" evidence="1">
    <location>
        <begin position="134"/>
        <end position="187"/>
    </location>
</feature>
<dbReference type="InterPro" id="IPR016024">
    <property type="entry name" value="ARM-type_fold"/>
</dbReference>
<comment type="caution">
    <text evidence="2">The sequence shown here is derived from an EMBL/GenBank/DDBJ whole genome shotgun (WGS) entry which is preliminary data.</text>
</comment>
<evidence type="ECO:0000256" key="1">
    <source>
        <dbReference type="SAM" id="MobiDB-lite"/>
    </source>
</evidence>
<dbReference type="PANTHER" id="PTHR37458:SF1">
    <property type="entry name" value="THISBE"/>
    <property type="match status" value="1"/>
</dbReference>
<keyword evidence="3" id="KW-1185">Reference proteome</keyword>
<feature type="region of interest" description="Disordered" evidence="1">
    <location>
        <begin position="107"/>
        <end position="192"/>
    </location>
</feature>
<feature type="region of interest" description="Disordered" evidence="1">
    <location>
        <begin position="1"/>
        <end position="65"/>
    </location>
</feature>
<dbReference type="GeneID" id="31356275"/>
<feature type="compositionally biased region" description="Basic and acidic residues" evidence="1">
    <location>
        <begin position="238"/>
        <end position="247"/>
    </location>
</feature>
<dbReference type="STRING" id="670386.D3AXB3"/>
<dbReference type="InParanoid" id="D3AXB3"/>
<dbReference type="Gene3D" id="1.25.40.70">
    <property type="entry name" value="Phosphatidylinositol 3-kinase, accessory domain (PIK)"/>
    <property type="match status" value="1"/>
</dbReference>
<organism evidence="2 3">
    <name type="scientific">Heterostelium pallidum (strain ATCC 26659 / Pp 5 / PN500)</name>
    <name type="common">Cellular slime mold</name>
    <name type="synonym">Polysphondylium pallidum</name>
    <dbReference type="NCBI Taxonomy" id="670386"/>
    <lineage>
        <taxon>Eukaryota</taxon>
        <taxon>Amoebozoa</taxon>
        <taxon>Evosea</taxon>
        <taxon>Eumycetozoa</taxon>
        <taxon>Dictyostelia</taxon>
        <taxon>Acytosteliales</taxon>
        <taxon>Acytosteliaceae</taxon>
        <taxon>Heterostelium</taxon>
    </lineage>
</organism>
<feature type="compositionally biased region" description="Gly residues" evidence="1">
    <location>
        <begin position="24"/>
        <end position="34"/>
    </location>
</feature>
<feature type="compositionally biased region" description="Polar residues" evidence="1">
    <location>
        <begin position="10"/>
        <end position="20"/>
    </location>
</feature>
<evidence type="ECO:0000313" key="2">
    <source>
        <dbReference type="EMBL" id="EFA86182.1"/>
    </source>
</evidence>
<dbReference type="PANTHER" id="PTHR37458">
    <property type="entry name" value="THISBE"/>
    <property type="match status" value="1"/>
</dbReference>
<accession>D3AXB3</accession>
<dbReference type="GO" id="GO:0048018">
    <property type="term" value="F:receptor ligand activity"/>
    <property type="evidence" value="ECO:0007669"/>
    <property type="project" value="TreeGrafter"/>
</dbReference>
<feature type="compositionally biased region" description="Basic residues" evidence="1">
    <location>
        <begin position="224"/>
        <end position="237"/>
    </location>
</feature>
<feature type="compositionally biased region" description="Low complexity" evidence="1">
    <location>
        <begin position="489"/>
        <end position="499"/>
    </location>
</feature>
<proteinExistence type="predicted"/>
<evidence type="ECO:0000313" key="3">
    <source>
        <dbReference type="Proteomes" id="UP000001396"/>
    </source>
</evidence>
<reference evidence="2 3" key="1">
    <citation type="journal article" date="2011" name="Genome Res.">
        <title>Phylogeny-wide analysis of social amoeba genomes highlights ancient origins for complex intercellular communication.</title>
        <authorList>
            <person name="Heidel A.J."/>
            <person name="Lawal H.M."/>
            <person name="Felder M."/>
            <person name="Schilde C."/>
            <person name="Helps N.R."/>
            <person name="Tunggal B."/>
            <person name="Rivero F."/>
            <person name="John U."/>
            <person name="Schleicher M."/>
            <person name="Eichinger L."/>
            <person name="Platzer M."/>
            <person name="Noegel A.A."/>
            <person name="Schaap P."/>
            <person name="Gloeckner G."/>
        </authorList>
    </citation>
    <scope>NUCLEOTIDE SEQUENCE [LARGE SCALE GENOMIC DNA]</scope>
    <source>
        <strain evidence="3">ATCC 26659 / Pp 5 / PN500</strain>
    </source>
</reference>
<dbReference type="SUPFAM" id="SSF48371">
    <property type="entry name" value="ARM repeat"/>
    <property type="match status" value="1"/>
</dbReference>
<feature type="compositionally biased region" description="Basic and acidic residues" evidence="1">
    <location>
        <begin position="110"/>
        <end position="133"/>
    </location>
</feature>
<dbReference type="GO" id="GO:0005615">
    <property type="term" value="C:extracellular space"/>
    <property type="evidence" value="ECO:0007669"/>
    <property type="project" value="TreeGrafter"/>
</dbReference>
<name>D3AXB3_HETP5</name>
<feature type="compositionally biased region" description="Low complexity" evidence="1">
    <location>
        <begin position="35"/>
        <end position="50"/>
    </location>
</feature>
<protein>
    <submittedName>
        <fullName evidence="2">Phosphatidylinositol 4-kinase</fullName>
    </submittedName>
</protein>
<sequence length="622" mass="69284">MEIFDHSHQVKTSPTSTSFSGALIVGGGNGGSGNGNNSNGGTINSNNNNSKYKKDSLSSQSLNVAQPEEQKQFISTINKIIETDKINNNTPADDDVIIDKKQLQKQQKQQLKEQREREKELQREREREKDKDNNINTLDDNNNNNNNNSYNKSIDNNNNNNNTSNLESNNESSSTTTTTSSSSSSSSHTHPHLHQFNESINHLVDTIHDKGDMVVSELKKKIRKQMSLARGRRKRKNKEPAEQQDPLKESFSIDIGMMWLLQSIKRPAIQEHVCERITKLPHTDFQLFLPQIVHVCVEHKQEPIIVMLLEKCKSSLVIAVQTFFLLNSFASDQHPETIDSAKLLWKRCELASIGMIDAALKLSPKYKQPLLEESLSDKTVLIIDEGYFESNSVEAANGQDKHVVNNFGSLSSSMADQIKNMEEAEAARNNLKQSSGSGISSSGSHSSSSNRGSKVVSEVDWIGDHDSESPIETDGVSEADNHSSINEDNYNSTSNSNTSLQHSHHLGSDNYQQQQQQECKQTFSKIKSVLLGDSLYQYTLKDWQLPVDHPDVEWRSRQTTGTTQCNAACHSEAVERPGIRAIQHHPPRVPDIPSDGNRPRGSGLFELQGACSLYALPGGKDE</sequence>
<keyword evidence="2" id="KW-0418">Kinase</keyword>
<feature type="region of interest" description="Disordered" evidence="1">
    <location>
        <begin position="428"/>
        <end position="515"/>
    </location>
</feature>